<dbReference type="RefSeq" id="WP_184244522.1">
    <property type="nucleotide sequence ID" value="NZ_BAAACU010000022.1"/>
</dbReference>
<dbReference type="InterPro" id="IPR043675">
    <property type="entry name" value="TrmR_methyltr"/>
</dbReference>
<dbReference type="Pfam" id="PF01596">
    <property type="entry name" value="Methyltransf_3"/>
    <property type="match status" value="1"/>
</dbReference>
<gene>
    <name evidence="4" type="primary">trmR</name>
    <name evidence="5" type="ORF">GGQ92_000657</name>
</gene>
<dbReference type="PANTHER" id="PTHR10509">
    <property type="entry name" value="O-METHYLTRANSFERASE-RELATED"/>
    <property type="match status" value="1"/>
</dbReference>
<feature type="binding site" evidence="4">
    <location>
        <begin position="113"/>
        <end position="114"/>
    </location>
    <ligand>
        <name>S-adenosyl-L-methionine</name>
        <dbReference type="ChEBI" id="CHEBI:59789"/>
    </ligand>
</feature>
<feature type="binding site" evidence="4">
    <location>
        <position position="133"/>
    </location>
    <ligand>
        <name>S-adenosyl-L-methionine</name>
        <dbReference type="ChEBI" id="CHEBI:59789"/>
    </ligand>
</feature>
<feature type="binding site" evidence="4">
    <location>
        <position position="85"/>
    </location>
    <ligand>
        <name>S-adenosyl-L-methionine</name>
        <dbReference type="ChEBI" id="CHEBI:59789"/>
    </ligand>
</feature>
<comment type="subunit">
    <text evidence="4">Homodimer.</text>
</comment>
<feature type="binding site" evidence="4">
    <location>
        <position position="160"/>
    </location>
    <ligand>
        <name>Mg(2+)</name>
        <dbReference type="ChEBI" id="CHEBI:18420"/>
    </ligand>
</feature>
<evidence type="ECO:0000313" key="6">
    <source>
        <dbReference type="Proteomes" id="UP000572212"/>
    </source>
</evidence>
<keyword evidence="2 4" id="KW-0808">Transferase</keyword>
<accession>A0A841RD52</accession>
<dbReference type="GO" id="GO:0030488">
    <property type="term" value="P:tRNA methylation"/>
    <property type="evidence" value="ECO:0007669"/>
    <property type="project" value="UniProtKB-UniRule"/>
</dbReference>
<keyword evidence="4" id="KW-0479">Metal-binding</keyword>
<dbReference type="CDD" id="cd02440">
    <property type="entry name" value="AdoMet_MTases"/>
    <property type="match status" value="1"/>
</dbReference>
<comment type="function">
    <text evidence="4">Catalyzes the methylation of 5-hydroxyuridine (ho5U) to form 5-methoxyuridine (mo5U) at position 34 in tRNAs.</text>
</comment>
<dbReference type="HAMAP" id="MF_02217">
    <property type="entry name" value="TrmR_methyltr"/>
    <property type="match status" value="1"/>
</dbReference>
<feature type="binding site" evidence="4">
    <location>
        <position position="38"/>
    </location>
    <ligand>
        <name>S-adenosyl-L-methionine</name>
        <dbReference type="ChEBI" id="CHEBI:59789"/>
    </ligand>
</feature>
<evidence type="ECO:0000313" key="5">
    <source>
        <dbReference type="EMBL" id="MBB6511890.1"/>
    </source>
</evidence>
<sequence>MIDIELKAYLEELENQQEVPEWITDMETYAKENRIPIMEPLGIAFLKQLIMLRRPKNILEIGTAIGYSALQMLEGFPDAHIVTLERNPQMVTQATQNIRNRQKCYSIKIIEGDALESVEEAEHFAPYDLIFIDAAKGQYKRFFELYERLLSKNGVIVTDNVLFKGYVSELEEAPKRLRSMVEKINDYNEWLIQRKDFDTHIYPIGDGVAISIRK</sequence>
<dbReference type="SUPFAM" id="SSF53335">
    <property type="entry name" value="S-adenosyl-L-methionine-dependent methyltransferases"/>
    <property type="match status" value="1"/>
</dbReference>
<reference evidence="5 6" key="1">
    <citation type="submission" date="2020-08" db="EMBL/GenBank/DDBJ databases">
        <title>Genomic Encyclopedia of Type Strains, Phase IV (KMG-IV): sequencing the most valuable type-strain genomes for metagenomic binning, comparative biology and taxonomic classification.</title>
        <authorList>
            <person name="Goeker M."/>
        </authorList>
    </citation>
    <scope>NUCLEOTIDE SEQUENCE [LARGE SCALE GENOMIC DNA]</scope>
    <source>
        <strain evidence="5 6">DSM 11805</strain>
    </source>
</reference>
<comment type="catalytic activity">
    <reaction evidence="4">
        <text>5-hydroxyuridine(34) in tRNA + S-adenosyl-L-methionine = 5-methoxyuridine(34) in tRNA + S-adenosyl-L-homocysteine + H(+)</text>
        <dbReference type="Rhea" id="RHEA:60524"/>
        <dbReference type="Rhea" id="RHEA-COMP:13381"/>
        <dbReference type="Rhea" id="RHEA-COMP:15591"/>
        <dbReference type="ChEBI" id="CHEBI:15378"/>
        <dbReference type="ChEBI" id="CHEBI:57856"/>
        <dbReference type="ChEBI" id="CHEBI:59789"/>
        <dbReference type="ChEBI" id="CHEBI:136877"/>
        <dbReference type="ChEBI" id="CHEBI:143860"/>
    </reaction>
</comment>
<dbReference type="EC" id="2.1.1.-" evidence="4"/>
<evidence type="ECO:0000256" key="4">
    <source>
        <dbReference type="HAMAP-Rule" id="MF_02217"/>
    </source>
</evidence>
<keyword evidence="6" id="KW-1185">Reference proteome</keyword>
<comment type="similarity">
    <text evidence="4">Belongs to the class I-like SAM-binding methyltransferase superfamily. Cation-dependent O-methyltransferase family.</text>
</comment>
<proteinExistence type="inferred from homology"/>
<dbReference type="InterPro" id="IPR029063">
    <property type="entry name" value="SAM-dependent_MTases_sf"/>
</dbReference>
<evidence type="ECO:0000256" key="1">
    <source>
        <dbReference type="ARBA" id="ARBA00022603"/>
    </source>
</evidence>
<keyword evidence="4" id="KW-0819">tRNA processing</keyword>
<protein>
    <recommendedName>
        <fullName evidence="4">tRNA 5-hydroxyuridine methyltransferase</fullName>
        <ecNumber evidence="4">2.1.1.-</ecNumber>
    </recommendedName>
    <alternativeName>
        <fullName evidence="4">ho5U methyltransferase</fullName>
    </alternativeName>
</protein>
<keyword evidence="3 4" id="KW-0949">S-adenosyl-L-methionine</keyword>
<dbReference type="GO" id="GO:0008171">
    <property type="term" value="F:O-methyltransferase activity"/>
    <property type="evidence" value="ECO:0007669"/>
    <property type="project" value="InterPro"/>
</dbReference>
<feature type="binding site" evidence="4">
    <location>
        <position position="68"/>
    </location>
    <ligand>
        <name>S-adenosyl-L-methionine</name>
        <dbReference type="ChEBI" id="CHEBI:59789"/>
    </ligand>
</feature>
<dbReference type="GO" id="GO:0016300">
    <property type="term" value="F:tRNA (uridine) methyltransferase activity"/>
    <property type="evidence" value="ECO:0007669"/>
    <property type="project" value="UniProtKB-UniRule"/>
</dbReference>
<dbReference type="EMBL" id="JACHON010000001">
    <property type="protein sequence ID" value="MBB6511890.1"/>
    <property type="molecule type" value="Genomic_DNA"/>
</dbReference>
<dbReference type="InterPro" id="IPR002935">
    <property type="entry name" value="SAM_O-MeTrfase"/>
</dbReference>
<comment type="caution">
    <text evidence="5">The sequence shown here is derived from an EMBL/GenBank/DDBJ whole genome shotgun (WGS) entry which is preliminary data.</text>
</comment>
<dbReference type="Gene3D" id="3.40.50.150">
    <property type="entry name" value="Vaccinia Virus protein VP39"/>
    <property type="match status" value="1"/>
</dbReference>
<evidence type="ECO:0000256" key="3">
    <source>
        <dbReference type="ARBA" id="ARBA00022691"/>
    </source>
</evidence>
<dbReference type="Proteomes" id="UP000572212">
    <property type="component" value="Unassembled WGS sequence"/>
</dbReference>
<dbReference type="GO" id="GO:0000287">
    <property type="term" value="F:magnesium ion binding"/>
    <property type="evidence" value="ECO:0007669"/>
    <property type="project" value="UniProtKB-UniRule"/>
</dbReference>
<dbReference type="PROSITE" id="PS51682">
    <property type="entry name" value="SAM_OMT_I"/>
    <property type="match status" value="1"/>
</dbReference>
<dbReference type="AlphaFoldDB" id="A0A841RD52"/>
<feature type="binding site" evidence="4">
    <location>
        <position position="159"/>
    </location>
    <ligand>
        <name>Mg(2+)</name>
        <dbReference type="ChEBI" id="CHEBI:18420"/>
    </ligand>
</feature>
<evidence type="ECO:0000256" key="2">
    <source>
        <dbReference type="ARBA" id="ARBA00022679"/>
    </source>
</evidence>
<dbReference type="InterPro" id="IPR050362">
    <property type="entry name" value="Cation-dep_OMT"/>
</dbReference>
<keyword evidence="4" id="KW-0460">Magnesium</keyword>
<keyword evidence="1 4" id="KW-0489">Methyltransferase</keyword>
<feature type="binding site" evidence="4">
    <location>
        <position position="133"/>
    </location>
    <ligand>
        <name>Mg(2+)</name>
        <dbReference type="ChEBI" id="CHEBI:18420"/>
    </ligand>
</feature>
<dbReference type="PANTHER" id="PTHR10509:SF14">
    <property type="entry name" value="CAFFEOYL-COA O-METHYLTRANSFERASE 3-RELATED"/>
    <property type="match status" value="1"/>
</dbReference>
<organism evidence="5 6">
    <name type="scientific">Gracilibacillus halotolerans</name>
    <dbReference type="NCBI Taxonomy" id="74386"/>
    <lineage>
        <taxon>Bacteria</taxon>
        <taxon>Bacillati</taxon>
        <taxon>Bacillota</taxon>
        <taxon>Bacilli</taxon>
        <taxon>Bacillales</taxon>
        <taxon>Bacillaceae</taxon>
        <taxon>Gracilibacillus</taxon>
    </lineage>
</organism>
<dbReference type="GO" id="GO:0008757">
    <property type="term" value="F:S-adenosylmethionine-dependent methyltransferase activity"/>
    <property type="evidence" value="ECO:0007669"/>
    <property type="project" value="TreeGrafter"/>
</dbReference>
<name>A0A841RD52_9BACI</name>